<sequence>MVDTDPAGNVKAMLAALASLAEDLSLEAVLERVAEAACRLAAARRGEIALAAGRQHPGDVVTIRIRQGRAGRVGERLAGPGGVPRPGTATFLAVPIRVRGALLGHLYLAEKAGADAFSADDEERTAALAAVAGAAIQNAMLSRNATATRRWLDAAMELAGTIVRGTKPQSEALELIAERAMRDSDSAASAVGIPDAESGALRWVLAAGPQAGAIEGADAAAVVDVPESQTPRVFSDVSQVLGKTAYGRLGPGLLAALGPRGKDRRVLLLARGAGSAAYPLREADMIGAFCSHVSLALELSDTYRMREQHLLLVDRERIARDLHDRVIQRLFAAGLNLQGMRRFSTEPGQLERIRDITSELDHVIRDLRDTIYSLRAPAEGPELLSSRVMAAVRGGAASLDYTPQLKISGPVDDVPPSIAEHVMAVVMEGLSNAARHSGADRI</sequence>
<keyword evidence="1" id="KW-0808">Transferase</keyword>
<dbReference type="Gene3D" id="3.30.450.40">
    <property type="match status" value="2"/>
</dbReference>
<dbReference type="EMBL" id="JAAZSR010000003">
    <property type="protein sequence ID" value="NKX49115.1"/>
    <property type="molecule type" value="Genomic_DNA"/>
</dbReference>
<protein>
    <submittedName>
        <fullName evidence="5">Histidine kinase</fullName>
    </submittedName>
</protein>
<dbReference type="InterPro" id="IPR050482">
    <property type="entry name" value="Sensor_HK_TwoCompSys"/>
</dbReference>
<comment type="caution">
    <text evidence="5">The sequence shown here is derived from an EMBL/GenBank/DDBJ whole genome shotgun (WGS) entry which is preliminary data.</text>
</comment>
<organism evidence="5 6">
    <name type="scientific">Arthrobacter deserti</name>
    <dbReference type="NCBI Taxonomy" id="1742687"/>
    <lineage>
        <taxon>Bacteria</taxon>
        <taxon>Bacillati</taxon>
        <taxon>Actinomycetota</taxon>
        <taxon>Actinomycetes</taxon>
        <taxon>Micrococcales</taxon>
        <taxon>Micrococcaceae</taxon>
        <taxon>Arthrobacter</taxon>
    </lineage>
</organism>
<evidence type="ECO:0000313" key="6">
    <source>
        <dbReference type="Proteomes" id="UP000523795"/>
    </source>
</evidence>
<dbReference type="Pfam" id="PF01590">
    <property type="entry name" value="GAF"/>
    <property type="match status" value="1"/>
</dbReference>
<keyword evidence="3" id="KW-0902">Two-component regulatory system</keyword>
<evidence type="ECO:0000256" key="1">
    <source>
        <dbReference type="ARBA" id="ARBA00022679"/>
    </source>
</evidence>
<dbReference type="Proteomes" id="UP000523795">
    <property type="component" value="Unassembled WGS sequence"/>
</dbReference>
<reference evidence="5 6" key="1">
    <citation type="submission" date="2020-04" db="EMBL/GenBank/DDBJ databases">
        <authorList>
            <person name="Liu S."/>
        </authorList>
    </citation>
    <scope>NUCLEOTIDE SEQUENCE [LARGE SCALE GENOMIC DNA]</scope>
    <source>
        <strain evidence="5 6">CGMCC 1.15091</strain>
    </source>
</reference>
<dbReference type="InterPro" id="IPR029016">
    <property type="entry name" value="GAF-like_dom_sf"/>
</dbReference>
<dbReference type="Pfam" id="PF07730">
    <property type="entry name" value="HisKA_3"/>
    <property type="match status" value="1"/>
</dbReference>
<dbReference type="Gene3D" id="3.30.565.10">
    <property type="entry name" value="Histidine kinase-like ATPase, C-terminal domain"/>
    <property type="match status" value="1"/>
</dbReference>
<dbReference type="InterPro" id="IPR036890">
    <property type="entry name" value="HATPase_C_sf"/>
</dbReference>
<evidence type="ECO:0000313" key="5">
    <source>
        <dbReference type="EMBL" id="NKX49115.1"/>
    </source>
</evidence>
<dbReference type="SMART" id="SM00065">
    <property type="entry name" value="GAF"/>
    <property type="match status" value="1"/>
</dbReference>
<dbReference type="Gene3D" id="1.20.5.1930">
    <property type="match status" value="1"/>
</dbReference>
<dbReference type="PANTHER" id="PTHR24421:SF56">
    <property type="entry name" value="OXYGEN SENSOR HISTIDINE KINASE RESPONSE REGULATOR DOST"/>
    <property type="match status" value="1"/>
</dbReference>
<name>A0ABX1JM30_9MICC</name>
<gene>
    <name evidence="5" type="ORF">HER39_00650</name>
</gene>
<feature type="domain" description="GAF" evidence="4">
    <location>
        <begin position="25"/>
        <end position="146"/>
    </location>
</feature>
<evidence type="ECO:0000256" key="2">
    <source>
        <dbReference type="ARBA" id="ARBA00022777"/>
    </source>
</evidence>
<dbReference type="InterPro" id="IPR003018">
    <property type="entry name" value="GAF"/>
</dbReference>
<dbReference type="PANTHER" id="PTHR24421">
    <property type="entry name" value="NITRATE/NITRITE SENSOR PROTEIN NARX-RELATED"/>
    <property type="match status" value="1"/>
</dbReference>
<proteinExistence type="predicted"/>
<keyword evidence="2 5" id="KW-0418">Kinase</keyword>
<evidence type="ECO:0000259" key="4">
    <source>
        <dbReference type="SMART" id="SM00065"/>
    </source>
</evidence>
<dbReference type="SUPFAM" id="SSF55781">
    <property type="entry name" value="GAF domain-like"/>
    <property type="match status" value="1"/>
</dbReference>
<accession>A0ABX1JM30</accession>
<keyword evidence="6" id="KW-1185">Reference proteome</keyword>
<evidence type="ECO:0000256" key="3">
    <source>
        <dbReference type="ARBA" id="ARBA00023012"/>
    </source>
</evidence>
<dbReference type="InterPro" id="IPR011712">
    <property type="entry name" value="Sig_transdc_His_kin_sub3_dim/P"/>
</dbReference>
<dbReference type="GO" id="GO:0016301">
    <property type="term" value="F:kinase activity"/>
    <property type="evidence" value="ECO:0007669"/>
    <property type="project" value="UniProtKB-KW"/>
</dbReference>